<sequence>MNKYKALAIAAIQILVCAALITNAQQKNNKVHSNKEIPGYISQAIAKSYSASVLMWEIDAESGNRMSAQFSGVVVSKEGEILSAAHVVAPGKTYRVMFPDGRECTAKGLGRISIPPTFMLPDAAMLKIVDKGPWPFAQMGWSSSLSVNQPCISIAYPESPEQRKPNIRFGRITLLKNKHGFVQSSCVMEPGDSGGPLFDLLGRVIGIHSGIEVPEDVNYEVPVDTYRKYRSALNKPENYTVLPADTDAFVKDTLIASIKSIPPVKNLQVEFNKLNAQVKANCIKIKSVIDGKEEQISGTLLSLDGLKLKPAFTGKTVLLSKNSMVGESPAIILPGGEIVKARVLARSTANDLVLLLPAKTIGKGIKLDLTERDGITFNDLGQFLISPRPDSVYRTGVTGSMSVNLPKITSYGYIGATTALKDDKLVFASVSPGSAAEAGGVKPEDRLLTVDGHNVEDQLDFIKALQKYRAGDTTIITISRESKSYTKLIILKYPPQKTFNHPAELFPGGKSIRRDGFDNVFIHDTKIQPYECGGPVFKGNGHFMGINIARLSRTSSVAVPASTVRRFVSAVMVALSL</sequence>
<feature type="domain" description="PDZ" evidence="5">
    <location>
        <begin position="402"/>
        <end position="457"/>
    </location>
</feature>
<keyword evidence="4" id="KW-0732">Signal</keyword>
<dbReference type="InterPro" id="IPR036034">
    <property type="entry name" value="PDZ_sf"/>
</dbReference>
<dbReference type="SUPFAM" id="SSF50494">
    <property type="entry name" value="Trypsin-like serine proteases"/>
    <property type="match status" value="2"/>
</dbReference>
<evidence type="ECO:0000256" key="4">
    <source>
        <dbReference type="SAM" id="SignalP"/>
    </source>
</evidence>
<reference evidence="6 7" key="1">
    <citation type="submission" date="2022-07" db="EMBL/GenBank/DDBJ databases">
        <title>Mucilaginibacter sp. JC4.</title>
        <authorList>
            <person name="Le V."/>
            <person name="Ko S.-R."/>
            <person name="Ahn C.-Y."/>
            <person name="Oh H.-M."/>
        </authorList>
    </citation>
    <scope>NUCLEOTIDE SEQUENCE [LARGE SCALE GENOMIC DNA]</scope>
    <source>
        <strain evidence="6 7">JC4</strain>
    </source>
</reference>
<proteinExistence type="inferred from homology"/>
<feature type="signal peptide" evidence="4">
    <location>
        <begin position="1"/>
        <end position="24"/>
    </location>
</feature>
<keyword evidence="2" id="KW-0645">Protease</keyword>
<dbReference type="SUPFAM" id="SSF50156">
    <property type="entry name" value="PDZ domain-like"/>
    <property type="match status" value="1"/>
</dbReference>
<dbReference type="PROSITE" id="PS50106">
    <property type="entry name" value="PDZ"/>
    <property type="match status" value="1"/>
</dbReference>
<protein>
    <submittedName>
        <fullName evidence="6">Trypsin-like peptidase domain-containing protein</fullName>
    </submittedName>
</protein>
<gene>
    <name evidence="6" type="ORF">NPE20_00225</name>
</gene>
<feature type="chain" id="PRO_5045488546" evidence="4">
    <location>
        <begin position="25"/>
        <end position="577"/>
    </location>
</feature>
<dbReference type="SMART" id="SM00228">
    <property type="entry name" value="PDZ"/>
    <property type="match status" value="1"/>
</dbReference>
<dbReference type="InterPro" id="IPR051201">
    <property type="entry name" value="Chloro_Bact_Ser_Proteases"/>
</dbReference>
<dbReference type="PRINTS" id="PR00834">
    <property type="entry name" value="PROTEASES2C"/>
</dbReference>
<dbReference type="Gene3D" id="2.30.42.10">
    <property type="match status" value="1"/>
</dbReference>
<evidence type="ECO:0000313" key="7">
    <source>
        <dbReference type="Proteomes" id="UP001204376"/>
    </source>
</evidence>
<comment type="caution">
    <text evidence="6">The sequence shown here is derived from an EMBL/GenBank/DDBJ whole genome shotgun (WGS) entry which is preliminary data.</text>
</comment>
<dbReference type="Pfam" id="PF13180">
    <property type="entry name" value="PDZ_2"/>
    <property type="match status" value="1"/>
</dbReference>
<evidence type="ECO:0000256" key="3">
    <source>
        <dbReference type="ARBA" id="ARBA00022801"/>
    </source>
</evidence>
<dbReference type="InterPro" id="IPR009003">
    <property type="entry name" value="Peptidase_S1_PA"/>
</dbReference>
<dbReference type="RefSeq" id="WP_256536577.1">
    <property type="nucleotide sequence ID" value="NZ_JANHOH010000001.1"/>
</dbReference>
<dbReference type="InterPro" id="IPR001478">
    <property type="entry name" value="PDZ"/>
</dbReference>
<evidence type="ECO:0000313" key="6">
    <source>
        <dbReference type="EMBL" id="MCQ6956359.1"/>
    </source>
</evidence>
<dbReference type="Pfam" id="PF13365">
    <property type="entry name" value="Trypsin_2"/>
    <property type="match status" value="1"/>
</dbReference>
<dbReference type="PANTHER" id="PTHR43343">
    <property type="entry name" value="PEPTIDASE S12"/>
    <property type="match status" value="1"/>
</dbReference>
<dbReference type="Gene3D" id="2.40.10.10">
    <property type="entry name" value="Trypsin-like serine proteases"/>
    <property type="match status" value="1"/>
</dbReference>
<dbReference type="InterPro" id="IPR043504">
    <property type="entry name" value="Peptidase_S1_PA_chymotrypsin"/>
</dbReference>
<accession>A0ABT1SVI7</accession>
<evidence type="ECO:0000259" key="5">
    <source>
        <dbReference type="PROSITE" id="PS50106"/>
    </source>
</evidence>
<dbReference type="Gene3D" id="2.40.10.120">
    <property type="match status" value="1"/>
</dbReference>
<dbReference type="PANTHER" id="PTHR43343:SF3">
    <property type="entry name" value="PROTEASE DO-LIKE 8, CHLOROPLASTIC"/>
    <property type="match status" value="1"/>
</dbReference>
<organism evidence="6 7">
    <name type="scientific">Mucilaginibacter aquariorum</name>
    <dbReference type="NCBI Taxonomy" id="2967225"/>
    <lineage>
        <taxon>Bacteria</taxon>
        <taxon>Pseudomonadati</taxon>
        <taxon>Bacteroidota</taxon>
        <taxon>Sphingobacteriia</taxon>
        <taxon>Sphingobacteriales</taxon>
        <taxon>Sphingobacteriaceae</taxon>
        <taxon>Mucilaginibacter</taxon>
    </lineage>
</organism>
<keyword evidence="7" id="KW-1185">Reference proteome</keyword>
<dbReference type="EMBL" id="JANHOH010000001">
    <property type="protein sequence ID" value="MCQ6956359.1"/>
    <property type="molecule type" value="Genomic_DNA"/>
</dbReference>
<comment type="similarity">
    <text evidence="1">Belongs to the peptidase S1C family.</text>
</comment>
<dbReference type="Proteomes" id="UP001204376">
    <property type="component" value="Unassembled WGS sequence"/>
</dbReference>
<name>A0ABT1SVI7_9SPHI</name>
<dbReference type="InterPro" id="IPR001940">
    <property type="entry name" value="Peptidase_S1C"/>
</dbReference>
<evidence type="ECO:0000256" key="2">
    <source>
        <dbReference type="ARBA" id="ARBA00022670"/>
    </source>
</evidence>
<keyword evidence="3" id="KW-0378">Hydrolase</keyword>
<evidence type="ECO:0000256" key="1">
    <source>
        <dbReference type="ARBA" id="ARBA00010541"/>
    </source>
</evidence>